<feature type="domain" description="Mannose-1-phosphate guanyltransferase C-terminal" evidence="10">
    <location>
        <begin position="133"/>
        <end position="215"/>
    </location>
</feature>
<name>X1L796_9ZZZZ</name>
<dbReference type="SUPFAM" id="SSF53448">
    <property type="entry name" value="Nucleotide-diphospho-sugar transferases"/>
    <property type="match status" value="1"/>
</dbReference>
<dbReference type="Gene3D" id="2.160.10.10">
    <property type="entry name" value="Hexapeptide repeat proteins"/>
    <property type="match status" value="1"/>
</dbReference>
<dbReference type="InterPro" id="IPR029044">
    <property type="entry name" value="Nucleotide-diphossugar_trans"/>
</dbReference>
<comment type="pathway">
    <text evidence="1">Nucleotide-sugar biosynthesis; UDP-N-acetyl-alpha-D-glucosamine biosynthesis; N-acetyl-alpha-D-glucosamine 1-phosphate from alpha-D-glucosamine 6-phosphate (route II): step 2/2.</text>
</comment>
<dbReference type="InterPro" id="IPR056729">
    <property type="entry name" value="GMPPB_C"/>
</dbReference>
<sequence>FGIISLDEQGYAKEIVEKPIKGLNVGNLANAGIYIFNSKLFDAIDQTKKSIRGEYEITDSFAIMIKKGLKILGYDLSQFFWSDIGLPWQLLDANKFILDKIEAEINGIVEDNVIIKNKVFIGKDTRIMSGTYIEGPVYIGEGNKIGPNAHIRPYSCICNNCHIGNSSEVKNSIAMSNTNFPHFNYVGDSIIGEKVNFGAGTKIANIKLTGTSVKMIVEGKII</sequence>
<evidence type="ECO:0000313" key="11">
    <source>
        <dbReference type="EMBL" id="GAI14888.1"/>
    </source>
</evidence>
<comment type="catalytic activity">
    <reaction evidence="7">
        <text>alpha-D-glucosamine 1-phosphate + acetyl-CoA = N-acetyl-alpha-D-glucosamine 1-phosphate + CoA + H(+)</text>
        <dbReference type="Rhea" id="RHEA:13725"/>
        <dbReference type="ChEBI" id="CHEBI:15378"/>
        <dbReference type="ChEBI" id="CHEBI:57287"/>
        <dbReference type="ChEBI" id="CHEBI:57288"/>
        <dbReference type="ChEBI" id="CHEBI:57776"/>
        <dbReference type="ChEBI" id="CHEBI:58516"/>
        <dbReference type="EC" id="2.3.1.157"/>
    </reaction>
</comment>
<reference evidence="11" key="1">
    <citation type="journal article" date="2014" name="Front. Microbiol.">
        <title>High frequency of phylogenetically diverse reductive dehalogenase-homologous genes in deep subseafloor sedimentary metagenomes.</title>
        <authorList>
            <person name="Kawai M."/>
            <person name="Futagami T."/>
            <person name="Toyoda A."/>
            <person name="Takaki Y."/>
            <person name="Nishi S."/>
            <person name="Hori S."/>
            <person name="Arai W."/>
            <person name="Tsubouchi T."/>
            <person name="Morono Y."/>
            <person name="Uchiyama I."/>
            <person name="Ito T."/>
            <person name="Fujiyama A."/>
            <person name="Inagaki F."/>
            <person name="Takami H."/>
        </authorList>
    </citation>
    <scope>NUCLEOTIDE SEQUENCE</scope>
    <source>
        <strain evidence="11">Expedition CK06-06</strain>
    </source>
</reference>
<evidence type="ECO:0000256" key="7">
    <source>
        <dbReference type="ARBA" id="ARBA00048247"/>
    </source>
</evidence>
<feature type="domain" description="Nucleotidyl transferase" evidence="9">
    <location>
        <begin position="1"/>
        <end position="99"/>
    </location>
</feature>
<comment type="pathway">
    <text evidence="2">Nucleotide-sugar biosynthesis; UDP-N-acetyl-alpha-D-glucosamine biosynthesis; UDP-N-acetyl-alpha-D-glucosamine from N-acetyl-alpha-D-glucosamine 1-phosphate: step 1/1.</text>
</comment>
<dbReference type="SUPFAM" id="SSF51161">
    <property type="entry name" value="Trimeric LpxA-like enzymes"/>
    <property type="match status" value="1"/>
</dbReference>
<dbReference type="GO" id="GO:0003977">
    <property type="term" value="F:UDP-N-acetylglucosamine diphosphorylase activity"/>
    <property type="evidence" value="ECO:0007669"/>
    <property type="project" value="UniProtKB-EC"/>
</dbReference>
<dbReference type="EMBL" id="BARV01012032">
    <property type="protein sequence ID" value="GAI14888.1"/>
    <property type="molecule type" value="Genomic_DNA"/>
</dbReference>
<evidence type="ECO:0000256" key="2">
    <source>
        <dbReference type="ARBA" id="ARBA00005208"/>
    </source>
</evidence>
<dbReference type="InterPro" id="IPR050065">
    <property type="entry name" value="GlmU-like"/>
</dbReference>
<dbReference type="Pfam" id="PF25087">
    <property type="entry name" value="GMPPB_C"/>
    <property type="match status" value="1"/>
</dbReference>
<proteinExistence type="predicted"/>
<keyword evidence="5" id="KW-0511">Multifunctional enzyme</keyword>
<gene>
    <name evidence="11" type="ORF">S06H3_22489</name>
</gene>
<keyword evidence="4" id="KW-0548">Nucleotidyltransferase</keyword>
<protein>
    <submittedName>
        <fullName evidence="11">Uncharacterized protein</fullName>
    </submittedName>
</protein>
<evidence type="ECO:0000256" key="6">
    <source>
        <dbReference type="ARBA" id="ARBA00023315"/>
    </source>
</evidence>
<dbReference type="PANTHER" id="PTHR43584:SF8">
    <property type="entry name" value="N-ACETYLMURAMATE ALPHA-1-PHOSPHATE URIDYLYLTRANSFERASE"/>
    <property type="match status" value="1"/>
</dbReference>
<dbReference type="InterPro" id="IPR011004">
    <property type="entry name" value="Trimer_LpxA-like_sf"/>
</dbReference>
<evidence type="ECO:0000259" key="9">
    <source>
        <dbReference type="Pfam" id="PF00483"/>
    </source>
</evidence>
<dbReference type="AlphaFoldDB" id="X1L796"/>
<organism evidence="11">
    <name type="scientific">marine sediment metagenome</name>
    <dbReference type="NCBI Taxonomy" id="412755"/>
    <lineage>
        <taxon>unclassified sequences</taxon>
        <taxon>metagenomes</taxon>
        <taxon>ecological metagenomes</taxon>
    </lineage>
</organism>
<comment type="caution">
    <text evidence="11">The sequence shown here is derived from an EMBL/GenBank/DDBJ whole genome shotgun (WGS) entry which is preliminary data.</text>
</comment>
<evidence type="ECO:0000256" key="1">
    <source>
        <dbReference type="ARBA" id="ARBA00005166"/>
    </source>
</evidence>
<evidence type="ECO:0000256" key="5">
    <source>
        <dbReference type="ARBA" id="ARBA00023268"/>
    </source>
</evidence>
<dbReference type="InterPro" id="IPR005835">
    <property type="entry name" value="NTP_transferase_dom"/>
</dbReference>
<evidence type="ECO:0000259" key="10">
    <source>
        <dbReference type="Pfam" id="PF25087"/>
    </source>
</evidence>
<dbReference type="GO" id="GO:0019134">
    <property type="term" value="F:glucosamine-1-phosphate N-acetyltransferase activity"/>
    <property type="evidence" value="ECO:0007669"/>
    <property type="project" value="UniProtKB-EC"/>
</dbReference>
<feature type="non-terminal residue" evidence="11">
    <location>
        <position position="1"/>
    </location>
</feature>
<keyword evidence="6" id="KW-0012">Acyltransferase</keyword>
<keyword evidence="3" id="KW-0808">Transferase</keyword>
<feature type="non-terminal residue" evidence="11">
    <location>
        <position position="222"/>
    </location>
</feature>
<accession>X1L796</accession>
<dbReference type="Pfam" id="PF00483">
    <property type="entry name" value="NTP_transferase"/>
    <property type="match status" value="1"/>
</dbReference>
<evidence type="ECO:0000256" key="3">
    <source>
        <dbReference type="ARBA" id="ARBA00022679"/>
    </source>
</evidence>
<evidence type="ECO:0000256" key="8">
    <source>
        <dbReference type="ARBA" id="ARBA00048493"/>
    </source>
</evidence>
<dbReference type="Gene3D" id="3.90.550.10">
    <property type="entry name" value="Spore Coat Polysaccharide Biosynthesis Protein SpsA, Chain A"/>
    <property type="match status" value="1"/>
</dbReference>
<evidence type="ECO:0000256" key="4">
    <source>
        <dbReference type="ARBA" id="ARBA00022695"/>
    </source>
</evidence>
<comment type="catalytic activity">
    <reaction evidence="8">
        <text>N-acetyl-alpha-D-glucosamine 1-phosphate + UTP + H(+) = UDP-N-acetyl-alpha-D-glucosamine + diphosphate</text>
        <dbReference type="Rhea" id="RHEA:13509"/>
        <dbReference type="ChEBI" id="CHEBI:15378"/>
        <dbReference type="ChEBI" id="CHEBI:33019"/>
        <dbReference type="ChEBI" id="CHEBI:46398"/>
        <dbReference type="ChEBI" id="CHEBI:57705"/>
        <dbReference type="ChEBI" id="CHEBI:57776"/>
        <dbReference type="EC" id="2.7.7.23"/>
    </reaction>
</comment>
<dbReference type="PANTHER" id="PTHR43584">
    <property type="entry name" value="NUCLEOTIDYL TRANSFERASE"/>
    <property type="match status" value="1"/>
</dbReference>